<keyword evidence="14" id="KW-1185">Reference proteome</keyword>
<evidence type="ECO:0000256" key="6">
    <source>
        <dbReference type="ARBA" id="ARBA00022806"/>
    </source>
</evidence>
<dbReference type="EMBL" id="WOTB01000020">
    <property type="protein sequence ID" value="NHN85787.1"/>
    <property type="molecule type" value="Genomic_DNA"/>
</dbReference>
<evidence type="ECO:0000259" key="12">
    <source>
        <dbReference type="PROSITE" id="PS51199"/>
    </source>
</evidence>
<organism evidence="13 14">
    <name type="scientific">Acetobacter musti</name>
    <dbReference type="NCBI Taxonomy" id="864732"/>
    <lineage>
        <taxon>Bacteria</taxon>
        <taxon>Pseudomonadati</taxon>
        <taxon>Pseudomonadota</taxon>
        <taxon>Alphaproteobacteria</taxon>
        <taxon>Acetobacterales</taxon>
        <taxon>Acetobacteraceae</taxon>
        <taxon>Acetobacter</taxon>
    </lineage>
</organism>
<evidence type="ECO:0000256" key="8">
    <source>
        <dbReference type="ARBA" id="ARBA00023125"/>
    </source>
</evidence>
<dbReference type="PANTHER" id="PTHR30153:SF2">
    <property type="entry name" value="REPLICATIVE DNA HELICASE"/>
    <property type="match status" value="1"/>
</dbReference>
<dbReference type="InterPro" id="IPR027417">
    <property type="entry name" value="P-loop_NTPase"/>
</dbReference>
<keyword evidence="3" id="KW-0235">DNA replication</keyword>
<proteinExistence type="inferred from homology"/>
<evidence type="ECO:0000256" key="7">
    <source>
        <dbReference type="ARBA" id="ARBA00022840"/>
    </source>
</evidence>
<keyword evidence="2" id="KW-0639">Primosome</keyword>
<reference evidence="13 14" key="1">
    <citation type="journal article" date="2020" name="Int. J. Syst. Evol. Microbiol.">
        <title>Novel acetic acid bacteria from cider fermentations: Acetobacter conturbans sp. nov. and Acetobacter fallax sp. nov.</title>
        <authorList>
            <person name="Sombolestani A.S."/>
            <person name="Cleenwerck I."/>
            <person name="Cnockaert M."/>
            <person name="Borremans W."/>
            <person name="Wieme A.D."/>
            <person name="De Vuyst L."/>
            <person name="Vandamme P."/>
        </authorList>
    </citation>
    <scope>NUCLEOTIDE SEQUENCE [LARGE SCALE GENOMIC DNA]</scope>
    <source>
        <strain evidence="13 14">LMG 30640</strain>
    </source>
</reference>
<comment type="caution">
    <text evidence="13">The sequence shown here is derived from an EMBL/GenBank/DDBJ whole genome shotgun (WGS) entry which is preliminary data.</text>
</comment>
<sequence>MLQPDFADQTALRQMPSATEAEQALLGAILTQNRAYDMVSGIVSGDMFSVPAYGWIFDLCGKRIISGQLADPVTLRGDLVGASELDPVGGVQCFAALLNATVGVLNVQDYALAIRDAWTKRKIISLTAEASAAAFNPAGEETGEILHTLESGLIALNAGSAGKTLWSAADASDAAVRDAERAFQSDFGIMGASVGYDDLDDVLGGLEPGTFNVLAGRPGMGKTGLALGMAVRSAITSGKTTLYYSGEMSAKDLTRRLISAYSGVPASAIRRGGYVRAARYGDGKERVKLSQAEWDRIIEAQRAVKRLAVQIEQKAGINIPYLQSTARRIARQKSGLGLIVVDYLDLMRSVKNTTRQFEITTEISQGLLYTAKSLNVPMIVLQQLSREVEKRDDKRPVMADLRNSGQIEQDADSIMFVYREAYYLENEKPVRKPHESDGDFLDREQAHEDRLQQVKNLAEVLIRKNRHGETGEVKMRFDGPRTWFRGISEAENAKPW</sequence>
<dbReference type="PANTHER" id="PTHR30153">
    <property type="entry name" value="REPLICATIVE DNA HELICASE DNAB"/>
    <property type="match status" value="1"/>
</dbReference>
<dbReference type="SUPFAM" id="SSF48024">
    <property type="entry name" value="N-terminal domain of DnaB helicase"/>
    <property type="match status" value="1"/>
</dbReference>
<dbReference type="CDD" id="cd00984">
    <property type="entry name" value="DnaB_C"/>
    <property type="match status" value="1"/>
</dbReference>
<evidence type="ECO:0000256" key="2">
    <source>
        <dbReference type="ARBA" id="ARBA00022515"/>
    </source>
</evidence>
<evidence type="ECO:0000256" key="11">
    <source>
        <dbReference type="ARBA" id="ARBA00048954"/>
    </source>
</evidence>
<dbReference type="InterPro" id="IPR007693">
    <property type="entry name" value="DNA_helicase_DnaB-like_N"/>
</dbReference>
<dbReference type="InterPro" id="IPR016136">
    <property type="entry name" value="DNA_helicase_N/primase_C"/>
</dbReference>
<evidence type="ECO:0000313" key="13">
    <source>
        <dbReference type="EMBL" id="NHN85787.1"/>
    </source>
</evidence>
<keyword evidence="8" id="KW-0238">DNA-binding</keyword>
<dbReference type="EC" id="5.6.2.3" evidence="10"/>
<dbReference type="PROSITE" id="PS51199">
    <property type="entry name" value="SF4_HELICASE"/>
    <property type="match status" value="1"/>
</dbReference>
<protein>
    <recommendedName>
        <fullName evidence="10">DNA 5'-3' helicase</fullName>
        <ecNumber evidence="10">5.6.2.3</ecNumber>
    </recommendedName>
</protein>
<gene>
    <name evidence="13" type="ORF">GOB93_14215</name>
</gene>
<feature type="domain" description="SF4 helicase" evidence="12">
    <location>
        <begin position="185"/>
        <end position="491"/>
    </location>
</feature>
<keyword evidence="4" id="KW-0547">Nucleotide-binding</keyword>
<evidence type="ECO:0000256" key="9">
    <source>
        <dbReference type="ARBA" id="ARBA00023235"/>
    </source>
</evidence>
<dbReference type="InterPro" id="IPR007694">
    <property type="entry name" value="DNA_helicase_DnaB-like_C"/>
</dbReference>
<dbReference type="Pfam" id="PF03796">
    <property type="entry name" value="DnaB_C"/>
    <property type="match status" value="1"/>
</dbReference>
<dbReference type="Gene3D" id="3.40.50.300">
    <property type="entry name" value="P-loop containing nucleotide triphosphate hydrolases"/>
    <property type="match status" value="1"/>
</dbReference>
<dbReference type="RefSeq" id="WP_173584179.1">
    <property type="nucleotide sequence ID" value="NZ_WOTB01000020.1"/>
</dbReference>
<evidence type="ECO:0000256" key="3">
    <source>
        <dbReference type="ARBA" id="ARBA00022705"/>
    </source>
</evidence>
<accession>A0ABX0JR42</accession>
<evidence type="ECO:0000256" key="4">
    <source>
        <dbReference type="ARBA" id="ARBA00022741"/>
    </source>
</evidence>
<comment type="catalytic activity">
    <reaction evidence="11">
        <text>ATP + H2O = ADP + phosphate + H(+)</text>
        <dbReference type="Rhea" id="RHEA:13065"/>
        <dbReference type="ChEBI" id="CHEBI:15377"/>
        <dbReference type="ChEBI" id="CHEBI:15378"/>
        <dbReference type="ChEBI" id="CHEBI:30616"/>
        <dbReference type="ChEBI" id="CHEBI:43474"/>
        <dbReference type="ChEBI" id="CHEBI:456216"/>
        <dbReference type="EC" id="5.6.2.3"/>
    </reaction>
</comment>
<dbReference type="InterPro" id="IPR036185">
    <property type="entry name" value="DNA_heli_DnaB-like_N_sf"/>
</dbReference>
<keyword evidence="7" id="KW-0067">ATP-binding</keyword>
<keyword evidence="5" id="KW-0378">Hydrolase</keyword>
<evidence type="ECO:0000256" key="5">
    <source>
        <dbReference type="ARBA" id="ARBA00022801"/>
    </source>
</evidence>
<evidence type="ECO:0000256" key="10">
    <source>
        <dbReference type="ARBA" id="ARBA00044969"/>
    </source>
</evidence>
<keyword evidence="9" id="KW-0413">Isomerase</keyword>
<evidence type="ECO:0000313" key="14">
    <source>
        <dbReference type="Proteomes" id="UP000635278"/>
    </source>
</evidence>
<comment type="similarity">
    <text evidence="1">Belongs to the helicase family. DnaB subfamily.</text>
</comment>
<dbReference type="Gene3D" id="1.10.860.10">
    <property type="entry name" value="DNAb Helicase, Chain A"/>
    <property type="match status" value="1"/>
</dbReference>
<name>A0ABX0JR42_9PROT</name>
<dbReference type="Pfam" id="PF00772">
    <property type="entry name" value="DnaB"/>
    <property type="match status" value="1"/>
</dbReference>
<dbReference type="SUPFAM" id="SSF52540">
    <property type="entry name" value="P-loop containing nucleoside triphosphate hydrolases"/>
    <property type="match status" value="1"/>
</dbReference>
<dbReference type="Proteomes" id="UP000635278">
    <property type="component" value="Unassembled WGS sequence"/>
</dbReference>
<keyword evidence="6" id="KW-0347">Helicase</keyword>
<evidence type="ECO:0000256" key="1">
    <source>
        <dbReference type="ARBA" id="ARBA00008428"/>
    </source>
</evidence>